<dbReference type="AlphaFoldDB" id="A0A1B1DYC2"/>
<feature type="compositionally biased region" description="Basic and acidic residues" evidence="1">
    <location>
        <begin position="33"/>
        <end position="52"/>
    </location>
</feature>
<dbReference type="KEGG" id="pcot:PCOAH_00021030"/>
<evidence type="ECO:0000313" key="4">
    <source>
        <dbReference type="Proteomes" id="UP000092716"/>
    </source>
</evidence>
<evidence type="ECO:0000313" key="3">
    <source>
        <dbReference type="EMBL" id="ANQ07792.1"/>
    </source>
</evidence>
<reference evidence="4" key="1">
    <citation type="submission" date="2016-06" db="EMBL/GenBank/DDBJ databases">
        <title>First high quality genome sequence of Plasmodium coatneyi using continuous long reads from single molecule, real-time sequencing.</title>
        <authorList>
            <person name="Chien J.-T."/>
            <person name="Pakala S.B."/>
            <person name="Geraldo J.A."/>
            <person name="Lapp S.A."/>
            <person name="Barnwell J.W."/>
            <person name="Kissinger J.C."/>
            <person name="Galinski M.R."/>
            <person name="Humphrey J.C."/>
        </authorList>
    </citation>
    <scope>NUCLEOTIDE SEQUENCE [LARGE SCALE GENOMIC DNA]</scope>
    <source>
        <strain evidence="4">Hackeri</strain>
    </source>
</reference>
<dbReference type="VEuPathDB" id="PlasmoDB:PCOAH_00021030"/>
<dbReference type="Proteomes" id="UP000092716">
    <property type="component" value="Chromosome 8"/>
</dbReference>
<accession>A0A1B1DYC2</accession>
<protein>
    <submittedName>
        <fullName evidence="3">SICA antigen</fullName>
    </submittedName>
</protein>
<dbReference type="RefSeq" id="XP_019914487.1">
    <property type="nucleotide sequence ID" value="XM_020058910.1"/>
</dbReference>
<proteinExistence type="predicted"/>
<dbReference type="GeneID" id="30908829"/>
<dbReference type="OrthoDB" id="376328at2759"/>
<dbReference type="Pfam" id="PF12879">
    <property type="entry name" value="SICA_C"/>
    <property type="match status" value="1"/>
</dbReference>
<dbReference type="EMBL" id="CP016246">
    <property type="protein sequence ID" value="ANQ07792.1"/>
    <property type="molecule type" value="Genomic_DNA"/>
</dbReference>
<feature type="region of interest" description="Disordered" evidence="1">
    <location>
        <begin position="20"/>
        <end position="68"/>
    </location>
</feature>
<gene>
    <name evidence="3" type="ORF">PCOAH_00021030</name>
</gene>
<evidence type="ECO:0000256" key="1">
    <source>
        <dbReference type="SAM" id="MobiDB-lite"/>
    </source>
</evidence>
<feature type="region of interest" description="Disordered" evidence="1">
    <location>
        <begin position="126"/>
        <end position="145"/>
    </location>
</feature>
<feature type="compositionally biased region" description="Basic residues" evidence="1">
    <location>
        <begin position="53"/>
        <end position="68"/>
    </location>
</feature>
<organism evidence="3 4">
    <name type="scientific">Plasmodium coatneyi</name>
    <dbReference type="NCBI Taxonomy" id="208452"/>
    <lineage>
        <taxon>Eukaryota</taxon>
        <taxon>Sar</taxon>
        <taxon>Alveolata</taxon>
        <taxon>Apicomplexa</taxon>
        <taxon>Aconoidasida</taxon>
        <taxon>Haemosporida</taxon>
        <taxon>Plasmodiidae</taxon>
        <taxon>Plasmodium</taxon>
    </lineage>
</organism>
<dbReference type="InterPro" id="IPR024288">
    <property type="entry name" value="SICA_C"/>
</dbReference>
<evidence type="ECO:0000259" key="2">
    <source>
        <dbReference type="Pfam" id="PF12879"/>
    </source>
</evidence>
<sequence>MKVNELYFFLDKRRRRYKRAHQVRGPSSLEEQLPDHAVDQDDGSHEYTLVKERKPRRRPRRSPAKKPVSRRMIIDIHLEVLDECQREDKQLFQKDFFEILIREFIGSEFMKEENVPKEVVPKEVVPKEQVPRSDSGFREEDFVPE</sequence>
<feature type="domain" description="Schizont-infected cell agglutination C-terminal" evidence="2">
    <location>
        <begin position="10"/>
        <end position="134"/>
    </location>
</feature>
<keyword evidence="4" id="KW-1185">Reference proteome</keyword>
<name>A0A1B1DYC2_9APIC</name>